<protein>
    <recommendedName>
        <fullName evidence="1">diguanylate cyclase</fullName>
        <ecNumber evidence="1">2.7.7.65</ecNumber>
    </recommendedName>
</protein>
<name>A0A4Q9H2L9_9BURK</name>
<reference evidence="4 5" key="1">
    <citation type="submission" date="2019-02" db="EMBL/GenBank/DDBJ databases">
        <title>Aquabacterium sp. strain KMB7.</title>
        <authorList>
            <person name="Chen W.-M."/>
        </authorList>
    </citation>
    <scope>NUCLEOTIDE SEQUENCE [LARGE SCALE GENOMIC DNA]</scope>
    <source>
        <strain evidence="4 5">KMB7</strain>
    </source>
</reference>
<feature type="domain" description="GGDEF" evidence="3">
    <location>
        <begin position="200"/>
        <end position="329"/>
    </location>
</feature>
<dbReference type="NCBIfam" id="TIGR00254">
    <property type="entry name" value="GGDEF"/>
    <property type="match status" value="1"/>
</dbReference>
<proteinExistence type="predicted"/>
<evidence type="ECO:0000256" key="1">
    <source>
        <dbReference type="ARBA" id="ARBA00012528"/>
    </source>
</evidence>
<dbReference type="SUPFAM" id="SSF55073">
    <property type="entry name" value="Nucleotide cyclase"/>
    <property type="match status" value="1"/>
</dbReference>
<dbReference type="InterPro" id="IPR029787">
    <property type="entry name" value="Nucleotide_cyclase"/>
</dbReference>
<dbReference type="EMBL" id="SIXI01000001">
    <property type="protein sequence ID" value="TBO34268.1"/>
    <property type="molecule type" value="Genomic_DNA"/>
</dbReference>
<dbReference type="CDD" id="cd01949">
    <property type="entry name" value="GGDEF"/>
    <property type="match status" value="1"/>
</dbReference>
<comment type="caution">
    <text evidence="4">The sequence shown here is derived from an EMBL/GenBank/DDBJ whole genome shotgun (WGS) entry which is preliminary data.</text>
</comment>
<gene>
    <name evidence="4" type="ORF">EYS42_02235</name>
</gene>
<evidence type="ECO:0000313" key="5">
    <source>
        <dbReference type="Proteomes" id="UP000292120"/>
    </source>
</evidence>
<dbReference type="AlphaFoldDB" id="A0A4Q9H2L9"/>
<dbReference type="GO" id="GO:0005886">
    <property type="term" value="C:plasma membrane"/>
    <property type="evidence" value="ECO:0007669"/>
    <property type="project" value="TreeGrafter"/>
</dbReference>
<keyword evidence="5" id="KW-1185">Reference proteome</keyword>
<organism evidence="4 5">
    <name type="scientific">Aquabacterium lacunae</name>
    <dbReference type="NCBI Taxonomy" id="2528630"/>
    <lineage>
        <taxon>Bacteria</taxon>
        <taxon>Pseudomonadati</taxon>
        <taxon>Pseudomonadota</taxon>
        <taxon>Betaproteobacteria</taxon>
        <taxon>Burkholderiales</taxon>
        <taxon>Aquabacterium</taxon>
    </lineage>
</organism>
<dbReference type="Gene3D" id="3.30.70.270">
    <property type="match status" value="1"/>
</dbReference>
<dbReference type="GO" id="GO:0043709">
    <property type="term" value="P:cell adhesion involved in single-species biofilm formation"/>
    <property type="evidence" value="ECO:0007669"/>
    <property type="project" value="TreeGrafter"/>
</dbReference>
<dbReference type="PANTHER" id="PTHR45138">
    <property type="entry name" value="REGULATORY COMPONENTS OF SENSORY TRANSDUCTION SYSTEM"/>
    <property type="match status" value="1"/>
</dbReference>
<evidence type="ECO:0000259" key="3">
    <source>
        <dbReference type="PROSITE" id="PS50887"/>
    </source>
</evidence>
<dbReference type="PANTHER" id="PTHR45138:SF9">
    <property type="entry name" value="DIGUANYLATE CYCLASE DGCM-RELATED"/>
    <property type="match status" value="1"/>
</dbReference>
<evidence type="ECO:0000313" key="4">
    <source>
        <dbReference type="EMBL" id="TBO34268.1"/>
    </source>
</evidence>
<dbReference type="Proteomes" id="UP000292120">
    <property type="component" value="Unassembled WGS sequence"/>
</dbReference>
<sequence>MNSPQGAMEQLVTLTSLRDREQLDQGLAQALCRILDAHEAGVHRTIRDGEGQRRWFKCAKVTASGGFDCDPSWAEPESLPAFDDEPLRQQALEDPSMLQVPTRAPLPPGWLTVMPLNTDDGEVGVVELVTPDSLGIQAVRTVHTVLQVFDNFLRLLASSQRDPLTGLLNRQTFDTSFLSASLRRDMLAPGDTDRRQRVGDQWWLGVLDIDFFKKVNDQYGHLIGDEVLVLVARLMRQTFRHYDRLFRFGGEEFVVMVRCPEEAGALAAFDRFRQRVASYAFPQVGQVTVSVGFTSVQPSDSPSAAFSRADVAVYHAKHHGRNRVISHPELLRAGTIKDANLEGDVELF</sequence>
<dbReference type="EC" id="2.7.7.65" evidence="1"/>
<dbReference type="FunFam" id="3.30.70.270:FF:000001">
    <property type="entry name" value="Diguanylate cyclase domain protein"/>
    <property type="match status" value="1"/>
</dbReference>
<evidence type="ECO:0000256" key="2">
    <source>
        <dbReference type="ARBA" id="ARBA00034247"/>
    </source>
</evidence>
<dbReference type="GO" id="GO:1902201">
    <property type="term" value="P:negative regulation of bacterial-type flagellum-dependent cell motility"/>
    <property type="evidence" value="ECO:0007669"/>
    <property type="project" value="TreeGrafter"/>
</dbReference>
<comment type="catalytic activity">
    <reaction evidence="2">
        <text>2 GTP = 3',3'-c-di-GMP + 2 diphosphate</text>
        <dbReference type="Rhea" id="RHEA:24898"/>
        <dbReference type="ChEBI" id="CHEBI:33019"/>
        <dbReference type="ChEBI" id="CHEBI:37565"/>
        <dbReference type="ChEBI" id="CHEBI:58805"/>
        <dbReference type="EC" id="2.7.7.65"/>
    </reaction>
</comment>
<dbReference type="PROSITE" id="PS50887">
    <property type="entry name" value="GGDEF"/>
    <property type="match status" value="1"/>
</dbReference>
<dbReference type="InterPro" id="IPR000160">
    <property type="entry name" value="GGDEF_dom"/>
</dbReference>
<dbReference type="GO" id="GO:0052621">
    <property type="term" value="F:diguanylate cyclase activity"/>
    <property type="evidence" value="ECO:0007669"/>
    <property type="project" value="UniProtKB-EC"/>
</dbReference>
<accession>A0A4Q9H2L9</accession>
<dbReference type="RefSeq" id="WP_130966218.1">
    <property type="nucleotide sequence ID" value="NZ_SIXI01000001.1"/>
</dbReference>
<dbReference type="SMART" id="SM00267">
    <property type="entry name" value="GGDEF"/>
    <property type="match status" value="1"/>
</dbReference>
<dbReference type="OrthoDB" id="9813903at2"/>
<dbReference type="InterPro" id="IPR043128">
    <property type="entry name" value="Rev_trsase/Diguanyl_cyclase"/>
</dbReference>
<dbReference type="InterPro" id="IPR050469">
    <property type="entry name" value="Diguanylate_Cyclase"/>
</dbReference>
<dbReference type="Pfam" id="PF00990">
    <property type="entry name" value="GGDEF"/>
    <property type="match status" value="1"/>
</dbReference>